<dbReference type="AlphaFoldDB" id="Q7RKI9"/>
<feature type="non-terminal residue" evidence="1">
    <location>
        <position position="38"/>
    </location>
</feature>
<dbReference type="InParanoid" id="Q7RKI9"/>
<sequence>MEIKIKEIKNLPEVVNGNLHHKNGRINYKNCPCHKRNS</sequence>
<protein>
    <submittedName>
        <fullName evidence="1">Uncharacterized protein</fullName>
    </submittedName>
</protein>
<gene>
    <name evidence="1" type="ORF">PY02912</name>
</gene>
<organism evidence="1 2">
    <name type="scientific">Plasmodium yoelii yoelii</name>
    <dbReference type="NCBI Taxonomy" id="73239"/>
    <lineage>
        <taxon>Eukaryota</taxon>
        <taxon>Sar</taxon>
        <taxon>Alveolata</taxon>
        <taxon>Apicomplexa</taxon>
        <taxon>Aconoidasida</taxon>
        <taxon>Haemosporida</taxon>
        <taxon>Plasmodiidae</taxon>
        <taxon>Plasmodium</taxon>
        <taxon>Plasmodium (Vinckeia)</taxon>
    </lineage>
</organism>
<dbReference type="EMBL" id="AABL01000815">
    <property type="protein sequence ID" value="EAA22426.1"/>
    <property type="molecule type" value="Genomic_DNA"/>
</dbReference>
<reference evidence="1 2" key="1">
    <citation type="journal article" date="2002" name="Nature">
        <title>Genome sequence and comparative analysis of the model rodent malaria parasite Plasmodium yoelii yoelii.</title>
        <authorList>
            <person name="Carlton J.M."/>
            <person name="Angiuoli S.V."/>
            <person name="Suh B.B."/>
            <person name="Kooij T.W."/>
            <person name="Pertea M."/>
            <person name="Silva J.C."/>
            <person name="Ermolaeva M.D."/>
            <person name="Allen J.E."/>
            <person name="Selengut J.D."/>
            <person name="Koo H.L."/>
            <person name="Peterson J.D."/>
            <person name="Pop M."/>
            <person name="Kosack D.S."/>
            <person name="Shumway M.F."/>
            <person name="Bidwell S.L."/>
            <person name="Shallom S.J."/>
            <person name="van Aken S.E."/>
            <person name="Riedmuller S.B."/>
            <person name="Feldblyum T.V."/>
            <person name="Cho J.K."/>
            <person name="Quackenbush J."/>
            <person name="Sedegah M."/>
            <person name="Shoaibi A."/>
            <person name="Cummings L.M."/>
            <person name="Florens L."/>
            <person name="Yates J.R."/>
            <person name="Raine J.D."/>
            <person name="Sinden R.E."/>
            <person name="Harris M.A."/>
            <person name="Cunningham D.A."/>
            <person name="Preiser P.R."/>
            <person name="Bergman L.W."/>
            <person name="Vaidya A.B."/>
            <person name="van Lin L.H."/>
            <person name="Janse C.J."/>
            <person name="Waters A.P."/>
            <person name="Smith H.O."/>
            <person name="White O.R."/>
            <person name="Salzberg S.L."/>
            <person name="Venter J.C."/>
            <person name="Fraser C.M."/>
            <person name="Hoffman S.L."/>
            <person name="Gardner M.J."/>
            <person name="Carucci D.J."/>
        </authorList>
    </citation>
    <scope>NUCLEOTIDE SEQUENCE [LARGE SCALE GENOMIC DNA]</scope>
    <source>
        <strain evidence="1 2">17XNL</strain>
    </source>
</reference>
<dbReference type="Proteomes" id="UP000008553">
    <property type="component" value="Unassembled WGS sequence"/>
</dbReference>
<name>Q7RKI9_PLAYO</name>
<evidence type="ECO:0000313" key="2">
    <source>
        <dbReference type="Proteomes" id="UP000008553"/>
    </source>
</evidence>
<accession>Q7RKI9</accession>
<comment type="caution">
    <text evidence="1">The sequence shown here is derived from an EMBL/GenBank/DDBJ whole genome shotgun (WGS) entry which is preliminary data.</text>
</comment>
<evidence type="ECO:0000313" key="1">
    <source>
        <dbReference type="EMBL" id="EAA22426.1"/>
    </source>
</evidence>
<proteinExistence type="predicted"/>
<keyword evidence="2" id="KW-1185">Reference proteome</keyword>
<dbReference type="PaxDb" id="73239-Q7RKI9"/>